<dbReference type="RefSeq" id="WP_067762025.1">
    <property type="nucleotide sequence ID" value="NZ_CP015772.1"/>
</dbReference>
<dbReference type="Proteomes" id="UP000077667">
    <property type="component" value="Chromosome"/>
</dbReference>
<dbReference type="Gene3D" id="1.25.40.390">
    <property type="match status" value="1"/>
</dbReference>
<feature type="domain" description="RagB/SusD" evidence="6">
    <location>
        <begin position="333"/>
        <end position="481"/>
    </location>
</feature>
<evidence type="ECO:0008006" key="10">
    <source>
        <dbReference type="Google" id="ProtNLM"/>
    </source>
</evidence>
<evidence type="ECO:0000256" key="1">
    <source>
        <dbReference type="ARBA" id="ARBA00004442"/>
    </source>
</evidence>
<gene>
    <name evidence="8" type="ORF">A8C56_13835</name>
</gene>
<evidence type="ECO:0000256" key="2">
    <source>
        <dbReference type="ARBA" id="ARBA00006275"/>
    </source>
</evidence>
<name>A0A1A9IB32_9BACT</name>
<keyword evidence="3" id="KW-0732">Signal</keyword>
<dbReference type="GO" id="GO:0009279">
    <property type="term" value="C:cell outer membrane"/>
    <property type="evidence" value="ECO:0007669"/>
    <property type="project" value="UniProtKB-SubCell"/>
</dbReference>
<evidence type="ECO:0000259" key="6">
    <source>
        <dbReference type="Pfam" id="PF07980"/>
    </source>
</evidence>
<dbReference type="InterPro" id="IPR011990">
    <property type="entry name" value="TPR-like_helical_dom_sf"/>
</dbReference>
<evidence type="ECO:0000256" key="5">
    <source>
        <dbReference type="ARBA" id="ARBA00023237"/>
    </source>
</evidence>
<reference evidence="8 9" key="1">
    <citation type="submission" date="2016-05" db="EMBL/GenBank/DDBJ databases">
        <title>Niabella ginsenosidivorans BS26 whole genome sequencing.</title>
        <authorList>
            <person name="Im W.T."/>
            <person name="Siddiqi M.Z."/>
        </authorList>
    </citation>
    <scope>NUCLEOTIDE SEQUENCE [LARGE SCALE GENOMIC DNA]</scope>
    <source>
        <strain evidence="8 9">BS26</strain>
    </source>
</reference>
<dbReference type="CDD" id="cd08977">
    <property type="entry name" value="SusD"/>
    <property type="match status" value="1"/>
</dbReference>
<dbReference type="PROSITE" id="PS51257">
    <property type="entry name" value="PROKAR_LIPOPROTEIN"/>
    <property type="match status" value="1"/>
</dbReference>
<keyword evidence="4" id="KW-0472">Membrane</keyword>
<comment type="subcellular location">
    <subcellularLocation>
        <location evidence="1">Cell outer membrane</location>
    </subcellularLocation>
</comment>
<dbReference type="InterPro" id="IPR012944">
    <property type="entry name" value="SusD_RagB_dom"/>
</dbReference>
<dbReference type="KEGG" id="nia:A8C56_13835"/>
<evidence type="ECO:0000259" key="7">
    <source>
        <dbReference type="Pfam" id="PF14322"/>
    </source>
</evidence>
<keyword evidence="5" id="KW-0998">Cell outer membrane</keyword>
<evidence type="ECO:0000256" key="4">
    <source>
        <dbReference type="ARBA" id="ARBA00023136"/>
    </source>
</evidence>
<dbReference type="Pfam" id="PF07980">
    <property type="entry name" value="SusD_RagB"/>
    <property type="match status" value="1"/>
</dbReference>
<dbReference type="AlphaFoldDB" id="A0A1A9IB32"/>
<evidence type="ECO:0000313" key="9">
    <source>
        <dbReference type="Proteomes" id="UP000077667"/>
    </source>
</evidence>
<dbReference type="InterPro" id="IPR033985">
    <property type="entry name" value="SusD-like_N"/>
</dbReference>
<evidence type="ECO:0000313" key="8">
    <source>
        <dbReference type="EMBL" id="ANH83932.1"/>
    </source>
</evidence>
<proteinExistence type="inferred from homology"/>
<dbReference type="EMBL" id="CP015772">
    <property type="protein sequence ID" value="ANH83932.1"/>
    <property type="molecule type" value="Genomic_DNA"/>
</dbReference>
<accession>A0A1A9IB32</accession>
<keyword evidence="9" id="KW-1185">Reference proteome</keyword>
<dbReference type="SUPFAM" id="SSF48452">
    <property type="entry name" value="TPR-like"/>
    <property type="match status" value="1"/>
</dbReference>
<dbReference type="STRING" id="1176587.A8C56_13835"/>
<protein>
    <recommendedName>
        <fullName evidence="10">Carbohydrate-binding protein SusD</fullName>
    </recommendedName>
</protein>
<sequence length="481" mass="53450">MKRIIIYIGFIALLGSCKKQLTEIPKSFISKANYYKNASDAQTAITGVYSSLADNYGINYWLFLVNHSDYEEGRGSQAPISVFSQILDVANIGRAGDIWSSFYQTINRANSVLENVPGIDMDETAKNRILAEAHFLRGMSYFNLVRGFGPVPLKTKESVDISQVDVPRSPEDEVYKLIIEDATAAVNGLPESVGSETGKASKWAAKMLLANVYLTREQWADAAKEADDIIKSGVYTLVSVQKPDDFYKIFAVTTSSEDVLSIHHSDSRQSTLPSYLHRPNTPPYNYSSGGVYAWLPNMKSFLATWDDQDLRKSFNLYTKYLGPGGDSVLLPSATPVLFKKFITEASGLATSSDPVYRYAEALLIFAEADCMANGGPTDLALERLNWIRRRAYGYSPLAPSVADFKPGMNQEQFRDTVLKERALEFIVEGQRWNDLKRTGTVKKAMGLVGRTVIDARLLWPIPQEEIDNNGALSQADQNPGY</sequence>
<evidence type="ECO:0000256" key="3">
    <source>
        <dbReference type="ARBA" id="ARBA00022729"/>
    </source>
</evidence>
<organism evidence="8 9">
    <name type="scientific">Niabella ginsenosidivorans</name>
    <dbReference type="NCBI Taxonomy" id="1176587"/>
    <lineage>
        <taxon>Bacteria</taxon>
        <taxon>Pseudomonadati</taxon>
        <taxon>Bacteroidota</taxon>
        <taxon>Chitinophagia</taxon>
        <taxon>Chitinophagales</taxon>
        <taxon>Chitinophagaceae</taxon>
        <taxon>Niabella</taxon>
    </lineage>
</organism>
<dbReference type="Pfam" id="PF14322">
    <property type="entry name" value="SusD-like_3"/>
    <property type="match status" value="1"/>
</dbReference>
<feature type="domain" description="SusD-like N-terminal" evidence="7">
    <location>
        <begin position="39"/>
        <end position="214"/>
    </location>
</feature>
<comment type="similarity">
    <text evidence="2">Belongs to the SusD family.</text>
</comment>